<protein>
    <submittedName>
        <fullName evidence="1">Heavy metal RND efflux outer membrane protein, CzcC family</fullName>
    </submittedName>
</protein>
<name>A0A1W1EDL2_9ZZZZ</name>
<reference evidence="1" key="1">
    <citation type="submission" date="2016-10" db="EMBL/GenBank/DDBJ databases">
        <authorList>
            <person name="de Groot N.N."/>
        </authorList>
    </citation>
    <scope>NUCLEOTIDE SEQUENCE</scope>
</reference>
<dbReference type="GO" id="GO:0015562">
    <property type="term" value="F:efflux transmembrane transporter activity"/>
    <property type="evidence" value="ECO:0007669"/>
    <property type="project" value="InterPro"/>
</dbReference>
<sequence length="397" mass="46119">MRIILYIFLTFSLLQAESIQQLINYSLNKHPSLKAIQHRLSSMDMRIEKSRNWSNPELILNMNDIRFDDPSNRGLEPMQYQAINYKQRFPWFGKIDARENFTRAQKSIVLDSYSIAKVKLSENIRSTGYTVLEIKERIRIIREYENLTKQNIALYDSYISTDNKSHSNSMSAELLLSRLHIRAERYSSVLKSQEAKLAYLVQRKHINLSDSFRIKRPKSLGYYISNLERNPAYKQALSKTKLASANRDMKALDINPDPFVQVGYFNRQNYEDYASISVGFSLPIFGSEKLETEAARRDLLASKSASLDYHEALESEIRVNYAKMLEAYNIYKIIHNDSLPKLQHMFELNEASIESGEDLFTYTSLLEQKLDLDEERTVAKAAYLRTEAKLKSLIGEI</sequence>
<dbReference type="SUPFAM" id="SSF56954">
    <property type="entry name" value="Outer membrane efflux proteins (OEP)"/>
    <property type="match status" value="1"/>
</dbReference>
<proteinExistence type="predicted"/>
<organism evidence="1">
    <name type="scientific">hydrothermal vent metagenome</name>
    <dbReference type="NCBI Taxonomy" id="652676"/>
    <lineage>
        <taxon>unclassified sequences</taxon>
        <taxon>metagenomes</taxon>
        <taxon>ecological metagenomes</taxon>
    </lineage>
</organism>
<evidence type="ECO:0000313" key="1">
    <source>
        <dbReference type="EMBL" id="SFZ98096.1"/>
    </source>
</evidence>
<dbReference type="Gene3D" id="1.20.1600.10">
    <property type="entry name" value="Outer membrane efflux proteins (OEP)"/>
    <property type="match status" value="1"/>
</dbReference>
<dbReference type="PANTHER" id="PTHR30203">
    <property type="entry name" value="OUTER MEMBRANE CATION EFFLUX PROTEIN"/>
    <property type="match status" value="1"/>
</dbReference>
<gene>
    <name evidence="1" type="ORF">MNB_SV-5-1193</name>
</gene>
<dbReference type="EMBL" id="FPKX01000034">
    <property type="protein sequence ID" value="SFZ98096.1"/>
    <property type="molecule type" value="Genomic_DNA"/>
</dbReference>
<dbReference type="AlphaFoldDB" id="A0A1W1EDL2"/>
<accession>A0A1W1EDL2</accession>
<dbReference type="InterPro" id="IPR010131">
    <property type="entry name" value="MdtP/NodT-like"/>
</dbReference>